<dbReference type="GO" id="GO:0005737">
    <property type="term" value="C:cytoplasm"/>
    <property type="evidence" value="ECO:0007669"/>
    <property type="project" value="TreeGrafter"/>
</dbReference>
<comment type="caution">
    <text evidence="5">The sequence shown here is derived from an EMBL/GenBank/DDBJ whole genome shotgun (WGS) entry which is preliminary data.</text>
</comment>
<keyword evidence="3" id="KW-0862">Zinc</keyword>
<organism evidence="5 6">
    <name type="scientific">Alkanindiges illinoisensis</name>
    <dbReference type="NCBI Taxonomy" id="197183"/>
    <lineage>
        <taxon>Bacteria</taxon>
        <taxon>Pseudomonadati</taxon>
        <taxon>Pseudomonadota</taxon>
        <taxon>Gammaproteobacteria</taxon>
        <taxon>Moraxellales</taxon>
        <taxon>Moraxellaceae</taxon>
        <taxon>Alkanindiges</taxon>
    </lineage>
</organism>
<evidence type="ECO:0000256" key="2">
    <source>
        <dbReference type="ARBA" id="ARBA00022771"/>
    </source>
</evidence>
<dbReference type="RefSeq" id="WP_134244679.1">
    <property type="nucleotide sequence ID" value="NZ_SNTY01000036.1"/>
</dbReference>
<dbReference type="AlphaFoldDB" id="A0A4Y7XAY8"/>
<protein>
    <recommendedName>
        <fullName evidence="4">Zinc finger CHC2-type domain-containing protein</fullName>
    </recommendedName>
</protein>
<evidence type="ECO:0000256" key="3">
    <source>
        <dbReference type="ARBA" id="ARBA00022833"/>
    </source>
</evidence>
<dbReference type="Gene3D" id="3.90.580.10">
    <property type="entry name" value="Zinc finger, CHC2-type domain"/>
    <property type="match status" value="1"/>
</dbReference>
<evidence type="ECO:0000259" key="4">
    <source>
        <dbReference type="SMART" id="SM00400"/>
    </source>
</evidence>
<feature type="domain" description="Zinc finger CHC2-type" evidence="4">
    <location>
        <begin position="59"/>
        <end position="111"/>
    </location>
</feature>
<sequence>MKYATPRYQSNGLASEYFGGRANNGRKFGLNRALLPNPIDYLQSQQISFKGSGQWRDVLCPFHDDKSPSLRMNATTGGFKCMACGAKGGDLIAFHQQLTSLGFVETCKALGAWESKQ</sequence>
<accession>A0A4Y7XAY8</accession>
<dbReference type="Proteomes" id="UP000297834">
    <property type="component" value="Unassembled WGS sequence"/>
</dbReference>
<evidence type="ECO:0000256" key="1">
    <source>
        <dbReference type="ARBA" id="ARBA00022723"/>
    </source>
</evidence>
<keyword evidence="1" id="KW-0479">Metal-binding</keyword>
<dbReference type="OrthoDB" id="5639125at2"/>
<keyword evidence="6" id="KW-1185">Reference proteome</keyword>
<dbReference type="InterPro" id="IPR036977">
    <property type="entry name" value="DNA_primase_Znf_CHC2"/>
</dbReference>
<name>A0A4Y7XAY8_9GAMM</name>
<gene>
    <name evidence="5" type="ORF">E2B99_09160</name>
</gene>
<dbReference type="GO" id="GO:0008270">
    <property type="term" value="F:zinc ion binding"/>
    <property type="evidence" value="ECO:0007669"/>
    <property type="project" value="UniProtKB-KW"/>
</dbReference>
<evidence type="ECO:0000313" key="5">
    <source>
        <dbReference type="EMBL" id="TEU25529.1"/>
    </source>
</evidence>
<dbReference type="PANTHER" id="PTHR30313:SF2">
    <property type="entry name" value="DNA PRIMASE"/>
    <property type="match status" value="1"/>
</dbReference>
<dbReference type="SMART" id="SM00400">
    <property type="entry name" value="ZnF_CHCC"/>
    <property type="match status" value="1"/>
</dbReference>
<evidence type="ECO:0000313" key="6">
    <source>
        <dbReference type="Proteomes" id="UP000297834"/>
    </source>
</evidence>
<dbReference type="Pfam" id="PF01807">
    <property type="entry name" value="Zn_ribbon_DnaG"/>
    <property type="match status" value="1"/>
</dbReference>
<dbReference type="GO" id="GO:0006269">
    <property type="term" value="P:DNA replication, synthesis of primer"/>
    <property type="evidence" value="ECO:0007669"/>
    <property type="project" value="TreeGrafter"/>
</dbReference>
<keyword evidence="2" id="KW-0863">Zinc-finger</keyword>
<proteinExistence type="predicted"/>
<reference evidence="5 6" key="1">
    <citation type="submission" date="2019-03" db="EMBL/GenBank/DDBJ databases">
        <title>Alkanindiges illinoisensis: a potential pathogenic isolated from ascites of a gastric cancer patient with abdominal metastasis.</title>
        <authorList>
            <person name="Hu X."/>
            <person name="Yang B."/>
            <person name="Yan X."/>
            <person name="Lin L."/>
            <person name="Zhao H."/>
            <person name="Zhou F."/>
            <person name="Su B."/>
            <person name="Chen J."/>
            <person name="Rui Y."/>
            <person name="Wang Q."/>
            <person name="Zheng L."/>
        </authorList>
    </citation>
    <scope>NUCLEOTIDE SEQUENCE [LARGE SCALE GENOMIC DNA]</scope>
    <source>
        <strain evidence="5 6">NFYY 23406</strain>
    </source>
</reference>
<dbReference type="GO" id="GO:0003677">
    <property type="term" value="F:DNA binding"/>
    <property type="evidence" value="ECO:0007669"/>
    <property type="project" value="InterPro"/>
</dbReference>
<dbReference type="SUPFAM" id="SSF57783">
    <property type="entry name" value="Zinc beta-ribbon"/>
    <property type="match status" value="1"/>
</dbReference>
<dbReference type="InterPro" id="IPR002694">
    <property type="entry name" value="Znf_CHC2"/>
</dbReference>
<dbReference type="EMBL" id="SNTY01000036">
    <property type="protein sequence ID" value="TEU25529.1"/>
    <property type="molecule type" value="Genomic_DNA"/>
</dbReference>
<dbReference type="PANTHER" id="PTHR30313">
    <property type="entry name" value="DNA PRIMASE"/>
    <property type="match status" value="1"/>
</dbReference>
<dbReference type="GO" id="GO:0003899">
    <property type="term" value="F:DNA-directed RNA polymerase activity"/>
    <property type="evidence" value="ECO:0007669"/>
    <property type="project" value="InterPro"/>
</dbReference>
<dbReference type="InterPro" id="IPR050219">
    <property type="entry name" value="DnaG_primase"/>
</dbReference>